<dbReference type="InterPro" id="IPR016032">
    <property type="entry name" value="Sig_transdc_resp-reg_C-effctor"/>
</dbReference>
<feature type="region of interest" description="Disordered" evidence="4">
    <location>
        <begin position="1"/>
        <end position="36"/>
    </location>
</feature>
<proteinExistence type="predicted"/>
<dbReference type="SMART" id="SM00421">
    <property type="entry name" value="HTH_LUXR"/>
    <property type="match status" value="1"/>
</dbReference>
<dbReference type="AlphaFoldDB" id="A0A3N1D2N4"/>
<dbReference type="SUPFAM" id="SSF46894">
    <property type="entry name" value="C-terminal effector domain of the bipartite response regulators"/>
    <property type="match status" value="1"/>
</dbReference>
<dbReference type="PRINTS" id="PR00038">
    <property type="entry name" value="HTHLUXR"/>
</dbReference>
<dbReference type="GO" id="GO:0003677">
    <property type="term" value="F:DNA binding"/>
    <property type="evidence" value="ECO:0007669"/>
    <property type="project" value="UniProtKB-KW"/>
</dbReference>
<evidence type="ECO:0000256" key="3">
    <source>
        <dbReference type="ARBA" id="ARBA00023163"/>
    </source>
</evidence>
<protein>
    <submittedName>
        <fullName evidence="6">Regulatory LuxR family protein</fullName>
    </submittedName>
</protein>
<reference evidence="6 7" key="1">
    <citation type="submission" date="2018-11" db="EMBL/GenBank/DDBJ databases">
        <title>Sequencing the genomes of 1000 actinobacteria strains.</title>
        <authorList>
            <person name="Klenk H.-P."/>
        </authorList>
    </citation>
    <scope>NUCLEOTIDE SEQUENCE [LARGE SCALE GENOMIC DNA]</scope>
    <source>
        <strain evidence="6 7">DSM 44254</strain>
    </source>
</reference>
<keyword evidence="2" id="KW-0238">DNA-binding</keyword>
<feature type="domain" description="HTH luxR-type" evidence="5">
    <location>
        <begin position="627"/>
        <end position="692"/>
    </location>
</feature>
<evidence type="ECO:0000256" key="1">
    <source>
        <dbReference type="ARBA" id="ARBA00023015"/>
    </source>
</evidence>
<dbReference type="InterPro" id="IPR000792">
    <property type="entry name" value="Tscrpt_reg_LuxR_C"/>
</dbReference>
<dbReference type="Proteomes" id="UP000272400">
    <property type="component" value="Unassembled WGS sequence"/>
</dbReference>
<dbReference type="PANTHER" id="PTHR44688:SF16">
    <property type="entry name" value="DNA-BINDING TRANSCRIPTIONAL ACTIVATOR DEVR_DOSR"/>
    <property type="match status" value="1"/>
</dbReference>
<gene>
    <name evidence="6" type="ORF">EDD29_5386</name>
</gene>
<dbReference type="Gene3D" id="1.10.10.10">
    <property type="entry name" value="Winged helix-like DNA-binding domain superfamily/Winged helix DNA-binding domain"/>
    <property type="match status" value="1"/>
</dbReference>
<evidence type="ECO:0000313" key="6">
    <source>
        <dbReference type="EMBL" id="ROO87750.1"/>
    </source>
</evidence>
<organism evidence="6 7">
    <name type="scientific">Actinocorallia herbida</name>
    <dbReference type="NCBI Taxonomy" id="58109"/>
    <lineage>
        <taxon>Bacteria</taxon>
        <taxon>Bacillati</taxon>
        <taxon>Actinomycetota</taxon>
        <taxon>Actinomycetes</taxon>
        <taxon>Streptosporangiales</taxon>
        <taxon>Thermomonosporaceae</taxon>
        <taxon>Actinocorallia</taxon>
    </lineage>
</organism>
<keyword evidence="3" id="KW-0804">Transcription</keyword>
<dbReference type="EMBL" id="RJKE01000001">
    <property type="protein sequence ID" value="ROO87750.1"/>
    <property type="molecule type" value="Genomic_DNA"/>
</dbReference>
<dbReference type="OrthoDB" id="8482304at2"/>
<dbReference type="RefSeq" id="WP_148086105.1">
    <property type="nucleotide sequence ID" value="NZ_RJKE01000001.1"/>
</dbReference>
<accession>A0A3N1D2N4</accession>
<evidence type="ECO:0000256" key="4">
    <source>
        <dbReference type="SAM" id="MobiDB-lite"/>
    </source>
</evidence>
<dbReference type="CDD" id="cd06170">
    <property type="entry name" value="LuxR_C_like"/>
    <property type="match status" value="1"/>
</dbReference>
<comment type="caution">
    <text evidence="6">The sequence shown here is derived from an EMBL/GenBank/DDBJ whole genome shotgun (WGS) entry which is preliminary data.</text>
</comment>
<dbReference type="PROSITE" id="PS50043">
    <property type="entry name" value="HTH_LUXR_2"/>
    <property type="match status" value="1"/>
</dbReference>
<evidence type="ECO:0000256" key="2">
    <source>
        <dbReference type="ARBA" id="ARBA00023125"/>
    </source>
</evidence>
<dbReference type="PANTHER" id="PTHR44688">
    <property type="entry name" value="DNA-BINDING TRANSCRIPTIONAL ACTIVATOR DEVR_DOSR"/>
    <property type="match status" value="1"/>
</dbReference>
<feature type="compositionally biased region" description="Low complexity" evidence="4">
    <location>
        <begin position="13"/>
        <end position="23"/>
    </location>
</feature>
<keyword evidence="7" id="KW-1185">Reference proteome</keyword>
<dbReference type="GO" id="GO:0006355">
    <property type="term" value="P:regulation of DNA-templated transcription"/>
    <property type="evidence" value="ECO:0007669"/>
    <property type="project" value="InterPro"/>
</dbReference>
<dbReference type="Pfam" id="PF00196">
    <property type="entry name" value="GerE"/>
    <property type="match status" value="1"/>
</dbReference>
<evidence type="ECO:0000259" key="5">
    <source>
        <dbReference type="PROSITE" id="PS50043"/>
    </source>
</evidence>
<evidence type="ECO:0000313" key="7">
    <source>
        <dbReference type="Proteomes" id="UP000272400"/>
    </source>
</evidence>
<keyword evidence="1" id="KW-0805">Transcription regulation</keyword>
<dbReference type="InterPro" id="IPR036388">
    <property type="entry name" value="WH-like_DNA-bd_sf"/>
</dbReference>
<name>A0A3N1D2N4_9ACTN</name>
<sequence length="702" mass="74399">MTGHRGSGPLRTPRAAPDPEAGAPAGGDGEPSPAEVRERLERLSPDAGRLLRVAAALGLRIEPEQLADITARPVAGLLRPMRDAIAAGLVTETEQDLSFRNGAVRETVQGTLPIAERRALRRKAAALRLAHGAPLAAVAEALAEAAEPGEPEAVALLQRAMREPEAAPATVARLAVWALGLIPPSDPSRPRLVADVLPLLIRAGARADASELSRAALERPGLPGPEAARIRLGNAAVQPQPAEAVRRYREVVAQGDAPARLNARALALLCRTLAFLGRLDEAEGLLTTAEREASACDSRAALATVRAAESLLRAHRQYYEDALSGADLAVEMDAGPATGGMDTAPQEAWRSFLRGHTGHADLALREMGEGLERARRRGDAGAERLWGTVMCRTLLKAGRIAHAADMAEEFAGTDDLVGSHGSYVAGRAELLTGRVEEALARAAVLSQGVDPLIRQAGLWLGVQAAARAEDGERIAAAADVIDGLTAYISRPADAADPPVLVRIALLGGRPEAARRALDLAELREARNPGLPLFAAVAAHARGLVLDDVAELLRAVELLEESARPLALASALEDAGTRLLGTDRDRGVPLLQRALRIHRDAGADGEAGRLRHKLHRAGVRSGRRSRRSELGWDALTEAERQVVAVISEGVTNREAADRLFLSHHTIGTHLMHAYRKLGVGSRVELARVVLDRAGPEARRPATR</sequence>